<keyword evidence="2" id="KW-1185">Reference proteome</keyword>
<reference evidence="2" key="1">
    <citation type="journal article" date="2019" name="MBio">
        <title>Comparative genomics for the elucidation of multidrug resistance (MDR) in Candida lusitaniae.</title>
        <authorList>
            <person name="Kannan A."/>
            <person name="Asner S.A."/>
            <person name="Trachsel E."/>
            <person name="Kelly S."/>
            <person name="Parker J."/>
            <person name="Sanglard D."/>
        </authorList>
    </citation>
    <scope>NUCLEOTIDE SEQUENCE [LARGE SCALE GENOMIC DNA]</scope>
    <source>
        <strain evidence="2">P1</strain>
    </source>
</reference>
<sequence>MFLKTERRNSMQRQRDTKFLRAGKSRRMSDAKNKIVGPRTSYDGRASESEPISAHASMANERPMSMNE</sequence>
<dbReference type="Proteomes" id="UP000326582">
    <property type="component" value="Chromosome 7"/>
</dbReference>
<dbReference type="EMBL" id="CP038490">
    <property type="protein sequence ID" value="QFZ30006.1"/>
    <property type="molecule type" value="Genomic_DNA"/>
</dbReference>
<accession>A0ACD0WRN4</accession>
<name>A0ACD0WRN4_CLALS</name>
<proteinExistence type="predicted"/>
<protein>
    <submittedName>
        <fullName evidence="1">Uncharacterized protein</fullName>
    </submittedName>
</protein>
<gene>
    <name evidence="1" type="ORF">EJF14_70068</name>
</gene>
<evidence type="ECO:0000313" key="2">
    <source>
        <dbReference type="Proteomes" id="UP000326582"/>
    </source>
</evidence>
<evidence type="ECO:0000313" key="1">
    <source>
        <dbReference type="EMBL" id="QFZ30006.1"/>
    </source>
</evidence>
<organism evidence="1 2">
    <name type="scientific">Clavispora lusitaniae</name>
    <name type="common">Candida lusitaniae</name>
    <dbReference type="NCBI Taxonomy" id="36911"/>
    <lineage>
        <taxon>Eukaryota</taxon>
        <taxon>Fungi</taxon>
        <taxon>Dikarya</taxon>
        <taxon>Ascomycota</taxon>
        <taxon>Saccharomycotina</taxon>
        <taxon>Pichiomycetes</taxon>
        <taxon>Metschnikowiaceae</taxon>
        <taxon>Clavispora</taxon>
    </lineage>
</organism>